<evidence type="ECO:0000256" key="8">
    <source>
        <dbReference type="ARBA" id="ARBA00023077"/>
    </source>
</evidence>
<evidence type="ECO:0000313" key="16">
    <source>
        <dbReference type="EMBL" id="MBB6228965.1"/>
    </source>
</evidence>
<dbReference type="PANTHER" id="PTHR32552">
    <property type="entry name" value="FERRICHROME IRON RECEPTOR-RELATED"/>
    <property type="match status" value="1"/>
</dbReference>
<evidence type="ECO:0000256" key="9">
    <source>
        <dbReference type="ARBA" id="ARBA00023136"/>
    </source>
</evidence>
<dbReference type="GO" id="GO:0009279">
    <property type="term" value="C:cell outer membrane"/>
    <property type="evidence" value="ECO:0007669"/>
    <property type="project" value="UniProtKB-SubCell"/>
</dbReference>
<dbReference type="EMBL" id="JACIIV010000028">
    <property type="protein sequence ID" value="MBB6228965.1"/>
    <property type="molecule type" value="Genomic_DNA"/>
</dbReference>
<dbReference type="RefSeq" id="WP_184202265.1">
    <property type="nucleotide sequence ID" value="NZ_BMOX01000016.1"/>
</dbReference>
<dbReference type="Gene3D" id="2.40.170.20">
    <property type="entry name" value="TonB-dependent receptor, beta-barrel domain"/>
    <property type="match status" value="1"/>
</dbReference>
<evidence type="ECO:0000256" key="10">
    <source>
        <dbReference type="ARBA" id="ARBA00023237"/>
    </source>
</evidence>
<feature type="chain" id="PRO_5032411154" evidence="13">
    <location>
        <begin position="27"/>
        <end position="805"/>
    </location>
</feature>
<evidence type="ECO:0000256" key="6">
    <source>
        <dbReference type="ARBA" id="ARBA00023004"/>
    </source>
</evidence>
<keyword evidence="16" id="KW-0675">Receptor</keyword>
<evidence type="ECO:0000259" key="15">
    <source>
        <dbReference type="Pfam" id="PF07715"/>
    </source>
</evidence>
<keyword evidence="10 11" id="KW-0998">Cell outer membrane</keyword>
<evidence type="ECO:0000256" key="13">
    <source>
        <dbReference type="SAM" id="SignalP"/>
    </source>
</evidence>
<keyword evidence="13" id="KW-0732">Signal</keyword>
<sequence>MKKIVYCVLASSTALIALCATQPAFAAAAADQEQQMYGEIIVTANKRAENLSKVGSSVVAFDSSMLQDRNIVRIEELASSVPSLALSPSTHGTPVWTLRGVGFNADSLGVYPAVSLSMDQAPMSFPVLSGRSMYDLERVEVLKGPQGTLFGQNSTGGAINFVAAKPTDELQAGFNINYGRFNEINGTAFISGPISDTIGMRLAIDAGHRDDWQYSFTRPDTNGQQGYVAARLITVWEPTDKLKFELNLNGSVDRSQPQALQIIASLPSNPAAPTVEELTTPLTPRDLRAADWSTTGRVGNEFQDPTANPDPRGNRRLFQGFLRADYEVSDSIDLTSITTFNTLSQQMSFDLDGSRFELVDNPRDNGRIFDFSQEVRLSNAASGAQFRWTVGATYNYSEVDQEQDITYGANSLASAANNFIFISTIQNSGVMNNYAAFASGEYDVTDRIKLKGGVRYTNTSNANSMCNTDLVPSQNVQELFTLLGELLAGQTVPLGPGDCYSLNENNLPIGTGGVPGGPLLIDLKQDNISFTGGIDYQVTDDTLLYANISRGYKAGAFPVITGSTQAVFFPATQESVTSYEAGFKTRLADNAITWRGAAFYQDYRNKQIQGTVNTGLFGLLQRLDNVPRSYILGFETDIVVRPVDGLTLTGSASYLKTKVQEYSGITVFGDQKDFAGSKLPFAPEWTLIGDIDYRIPTANDGEFFVGTSVNFRTDQAAYIAGDELAIPDNGVNRWTNRVPFNIDGYTLVDARIGYTFPGEKLTVTAWGKNIFNTFNVQNIISYNNIITQAVGMPVTYGMSLRVRWN</sequence>
<evidence type="ECO:0000256" key="2">
    <source>
        <dbReference type="ARBA" id="ARBA00022448"/>
    </source>
</evidence>
<reference evidence="16 17" key="1">
    <citation type="submission" date="2020-08" db="EMBL/GenBank/DDBJ databases">
        <title>Genomic Encyclopedia of Type Strains, Phase IV (KMG-IV): sequencing the most valuable type-strain genomes for metagenomic binning, comparative biology and taxonomic classification.</title>
        <authorList>
            <person name="Goeker M."/>
        </authorList>
    </citation>
    <scope>NUCLEOTIDE SEQUENCE [LARGE SCALE GENOMIC DNA]</scope>
    <source>
        <strain evidence="16 17">DSM 102189</strain>
    </source>
</reference>
<keyword evidence="7" id="KW-0406">Ion transport</keyword>
<keyword evidence="4" id="KW-0410">Iron transport</keyword>
<feature type="domain" description="TonB-dependent receptor plug" evidence="15">
    <location>
        <begin position="52"/>
        <end position="158"/>
    </location>
</feature>
<organism evidence="16 17">
    <name type="scientific">Polymorphobacter multimanifer</name>
    <dbReference type="NCBI Taxonomy" id="1070431"/>
    <lineage>
        <taxon>Bacteria</taxon>
        <taxon>Pseudomonadati</taxon>
        <taxon>Pseudomonadota</taxon>
        <taxon>Alphaproteobacteria</taxon>
        <taxon>Sphingomonadales</taxon>
        <taxon>Sphingosinicellaceae</taxon>
        <taxon>Polymorphobacter</taxon>
    </lineage>
</organism>
<evidence type="ECO:0000256" key="12">
    <source>
        <dbReference type="RuleBase" id="RU003357"/>
    </source>
</evidence>
<keyword evidence="3 11" id="KW-1134">Transmembrane beta strand</keyword>
<evidence type="ECO:0000256" key="3">
    <source>
        <dbReference type="ARBA" id="ARBA00022452"/>
    </source>
</evidence>
<dbReference type="AlphaFoldDB" id="A0A841LGP1"/>
<accession>A0A841LGP1</accession>
<dbReference type="InterPro" id="IPR012910">
    <property type="entry name" value="Plug_dom"/>
</dbReference>
<keyword evidence="9 11" id="KW-0472">Membrane</keyword>
<keyword evidence="2 11" id="KW-0813">Transport</keyword>
<evidence type="ECO:0000313" key="17">
    <source>
        <dbReference type="Proteomes" id="UP000538147"/>
    </source>
</evidence>
<comment type="subcellular location">
    <subcellularLocation>
        <location evidence="1 11">Cell outer membrane</location>
        <topology evidence="1 11">Multi-pass membrane protein</topology>
    </subcellularLocation>
</comment>
<feature type="signal peptide" evidence="13">
    <location>
        <begin position="1"/>
        <end position="26"/>
    </location>
</feature>
<keyword evidence="5 11" id="KW-0812">Transmembrane</keyword>
<evidence type="ECO:0000256" key="11">
    <source>
        <dbReference type="PROSITE-ProRule" id="PRU01360"/>
    </source>
</evidence>
<dbReference type="PANTHER" id="PTHR32552:SF81">
    <property type="entry name" value="TONB-DEPENDENT OUTER MEMBRANE RECEPTOR"/>
    <property type="match status" value="1"/>
</dbReference>
<dbReference type="Proteomes" id="UP000538147">
    <property type="component" value="Unassembled WGS sequence"/>
</dbReference>
<dbReference type="GO" id="GO:0006826">
    <property type="term" value="P:iron ion transport"/>
    <property type="evidence" value="ECO:0007669"/>
    <property type="project" value="UniProtKB-KW"/>
</dbReference>
<name>A0A841LGP1_9SPHN</name>
<dbReference type="InterPro" id="IPR039426">
    <property type="entry name" value="TonB-dep_rcpt-like"/>
</dbReference>
<keyword evidence="8 12" id="KW-0798">TonB box</keyword>
<comment type="similarity">
    <text evidence="11 12">Belongs to the TonB-dependent receptor family.</text>
</comment>
<dbReference type="Pfam" id="PF00593">
    <property type="entry name" value="TonB_dep_Rec_b-barrel"/>
    <property type="match status" value="1"/>
</dbReference>
<dbReference type="SUPFAM" id="SSF56935">
    <property type="entry name" value="Porins"/>
    <property type="match status" value="1"/>
</dbReference>
<dbReference type="InterPro" id="IPR000531">
    <property type="entry name" value="Beta-barrel_TonB"/>
</dbReference>
<comment type="caution">
    <text evidence="16">The sequence shown here is derived from an EMBL/GenBank/DDBJ whole genome shotgun (WGS) entry which is preliminary data.</text>
</comment>
<evidence type="ECO:0000256" key="1">
    <source>
        <dbReference type="ARBA" id="ARBA00004571"/>
    </source>
</evidence>
<dbReference type="Pfam" id="PF07715">
    <property type="entry name" value="Plug"/>
    <property type="match status" value="1"/>
</dbReference>
<evidence type="ECO:0000256" key="7">
    <source>
        <dbReference type="ARBA" id="ARBA00023065"/>
    </source>
</evidence>
<evidence type="ECO:0000259" key="14">
    <source>
        <dbReference type="Pfam" id="PF00593"/>
    </source>
</evidence>
<evidence type="ECO:0000256" key="4">
    <source>
        <dbReference type="ARBA" id="ARBA00022496"/>
    </source>
</evidence>
<dbReference type="PROSITE" id="PS52016">
    <property type="entry name" value="TONB_DEPENDENT_REC_3"/>
    <property type="match status" value="1"/>
</dbReference>
<keyword evidence="6" id="KW-0408">Iron</keyword>
<gene>
    <name evidence="16" type="ORF">FHS79_003163</name>
</gene>
<dbReference type="InterPro" id="IPR036942">
    <property type="entry name" value="Beta-barrel_TonB_sf"/>
</dbReference>
<keyword evidence="17" id="KW-1185">Reference proteome</keyword>
<feature type="domain" description="TonB-dependent receptor-like beta-barrel" evidence="14">
    <location>
        <begin position="289"/>
        <end position="770"/>
    </location>
</feature>
<protein>
    <submittedName>
        <fullName evidence="16">Outer membrane receptor protein involved in Fe transport</fullName>
    </submittedName>
</protein>
<proteinExistence type="inferred from homology"/>
<evidence type="ECO:0000256" key="5">
    <source>
        <dbReference type="ARBA" id="ARBA00022692"/>
    </source>
</evidence>